<name>A0A3D2XA22_9FIRM</name>
<sequence length="214" mass="25071">MDNDITAFQMQQPFSQEEAIRVSNARIEHITRSSSRNGFVTISYDDRVNRRFNVLVTLVVSPTTVIQSTTGRRVDLNDLRVGMRVNAIFSSRMTRSIPPQAAAFLIVVLERREQNEVTEGSVTDVNLRNRTLEIREAGRGRMQEIDERSFGRDRDRDRNRITFQVTNSTRIEDRRGRRINLSDLRRNDRVRVEFRIVREPRRPDRNVAIFIQVL</sequence>
<accession>A0A3D2XA22</accession>
<dbReference type="InterPro" id="IPR043724">
    <property type="entry name" value="DUF5666"/>
</dbReference>
<proteinExistence type="predicted"/>
<feature type="domain" description="DUF5666" evidence="1">
    <location>
        <begin position="159"/>
        <end position="195"/>
    </location>
</feature>
<gene>
    <name evidence="2" type="ORF">DHW61_12510</name>
</gene>
<dbReference type="Proteomes" id="UP000262969">
    <property type="component" value="Unassembled WGS sequence"/>
</dbReference>
<dbReference type="EMBL" id="DPVV01000424">
    <property type="protein sequence ID" value="HCL03208.1"/>
    <property type="molecule type" value="Genomic_DNA"/>
</dbReference>
<protein>
    <recommendedName>
        <fullName evidence="1">DUF5666 domain-containing protein</fullName>
    </recommendedName>
</protein>
<evidence type="ECO:0000313" key="3">
    <source>
        <dbReference type="Proteomes" id="UP000262969"/>
    </source>
</evidence>
<organism evidence="2 3">
    <name type="scientific">Lachnoclostridium phytofermentans</name>
    <dbReference type="NCBI Taxonomy" id="66219"/>
    <lineage>
        <taxon>Bacteria</taxon>
        <taxon>Bacillati</taxon>
        <taxon>Bacillota</taxon>
        <taxon>Clostridia</taxon>
        <taxon>Lachnospirales</taxon>
        <taxon>Lachnospiraceae</taxon>
    </lineage>
</organism>
<comment type="caution">
    <text evidence="2">The sequence shown here is derived from an EMBL/GenBank/DDBJ whole genome shotgun (WGS) entry which is preliminary data.</text>
</comment>
<reference evidence="2 3" key="1">
    <citation type="journal article" date="2018" name="Nat. Biotechnol.">
        <title>A standardized bacterial taxonomy based on genome phylogeny substantially revises the tree of life.</title>
        <authorList>
            <person name="Parks D.H."/>
            <person name="Chuvochina M."/>
            <person name="Waite D.W."/>
            <person name="Rinke C."/>
            <person name="Skarshewski A."/>
            <person name="Chaumeil P.A."/>
            <person name="Hugenholtz P."/>
        </authorList>
    </citation>
    <scope>NUCLEOTIDE SEQUENCE [LARGE SCALE GENOMIC DNA]</scope>
    <source>
        <strain evidence="2">UBA11728</strain>
    </source>
</reference>
<dbReference type="AlphaFoldDB" id="A0A3D2XA22"/>
<evidence type="ECO:0000313" key="2">
    <source>
        <dbReference type="EMBL" id="HCL03208.1"/>
    </source>
</evidence>
<dbReference type="Pfam" id="PF18914">
    <property type="entry name" value="DUF5666"/>
    <property type="match status" value="1"/>
</dbReference>
<evidence type="ECO:0000259" key="1">
    <source>
        <dbReference type="Pfam" id="PF18914"/>
    </source>
</evidence>